<reference evidence="1 2" key="1">
    <citation type="submission" date="2024-07" db="EMBL/GenBank/DDBJ databases">
        <title>Section-level genome sequencing and comparative genomics of Aspergillus sections Usti and Cavernicolus.</title>
        <authorList>
            <consortium name="Lawrence Berkeley National Laboratory"/>
            <person name="Nybo J.L."/>
            <person name="Vesth T.C."/>
            <person name="Theobald S."/>
            <person name="Frisvad J.C."/>
            <person name="Larsen T.O."/>
            <person name="Kjaerboelling I."/>
            <person name="Rothschild-Mancinelli K."/>
            <person name="Lyhne E.K."/>
            <person name="Kogle M.E."/>
            <person name="Barry K."/>
            <person name="Clum A."/>
            <person name="Na H."/>
            <person name="Ledsgaard L."/>
            <person name="Lin J."/>
            <person name="Lipzen A."/>
            <person name="Kuo A."/>
            <person name="Riley R."/>
            <person name="Mondo S."/>
            <person name="Labutti K."/>
            <person name="Haridas S."/>
            <person name="Pangalinan J."/>
            <person name="Salamov A.A."/>
            <person name="Simmons B.A."/>
            <person name="Magnuson J.K."/>
            <person name="Chen J."/>
            <person name="Drula E."/>
            <person name="Henrissat B."/>
            <person name="Wiebenga A."/>
            <person name="Lubbers R.J."/>
            <person name="Gomes A.C."/>
            <person name="Makela M.R."/>
            <person name="Stajich J."/>
            <person name="Grigoriev I.V."/>
            <person name="Mortensen U.H."/>
            <person name="De Vries R.P."/>
            <person name="Baker S.E."/>
            <person name="Andersen M.R."/>
        </authorList>
    </citation>
    <scope>NUCLEOTIDE SEQUENCE [LARGE SCALE GENOMIC DNA]</scope>
    <source>
        <strain evidence="1 2">CBS 209.92</strain>
    </source>
</reference>
<evidence type="ECO:0000313" key="2">
    <source>
        <dbReference type="Proteomes" id="UP001610563"/>
    </source>
</evidence>
<proteinExistence type="predicted"/>
<organism evidence="1 2">
    <name type="scientific">Aspergillus keveii</name>
    <dbReference type="NCBI Taxonomy" id="714993"/>
    <lineage>
        <taxon>Eukaryota</taxon>
        <taxon>Fungi</taxon>
        <taxon>Dikarya</taxon>
        <taxon>Ascomycota</taxon>
        <taxon>Pezizomycotina</taxon>
        <taxon>Eurotiomycetes</taxon>
        <taxon>Eurotiomycetidae</taxon>
        <taxon>Eurotiales</taxon>
        <taxon>Aspergillaceae</taxon>
        <taxon>Aspergillus</taxon>
        <taxon>Aspergillus subgen. Nidulantes</taxon>
    </lineage>
</organism>
<keyword evidence="2" id="KW-1185">Reference proteome</keyword>
<gene>
    <name evidence="1" type="ORF">BJX66DRAFT_70809</name>
</gene>
<dbReference type="SUPFAM" id="SSF48695">
    <property type="entry name" value="Multiheme cytochromes"/>
    <property type="match status" value="1"/>
</dbReference>
<dbReference type="InterPro" id="IPR036280">
    <property type="entry name" value="Multihaem_cyt_sf"/>
</dbReference>
<name>A0ABR4GFK8_9EURO</name>
<protein>
    <submittedName>
        <fullName evidence="1">Uncharacterized protein</fullName>
    </submittedName>
</protein>
<dbReference type="EMBL" id="JBFTWV010000016">
    <property type="protein sequence ID" value="KAL2797839.1"/>
    <property type="molecule type" value="Genomic_DNA"/>
</dbReference>
<evidence type="ECO:0000313" key="1">
    <source>
        <dbReference type="EMBL" id="KAL2797839.1"/>
    </source>
</evidence>
<sequence length="137" mass="15701">MLQPGREEKRVLCIPCYEWAHPHNGQGRPAHITTRQREKLVCVTCETVSVTGWRWYSTPEGYECRKCHVKANILPKPRVCVSCNAESPDIFDEQLRMCGGCHERDRMARVTQTRSDECLHCESLLGKGGRQRRGCLS</sequence>
<dbReference type="Proteomes" id="UP001610563">
    <property type="component" value="Unassembled WGS sequence"/>
</dbReference>
<comment type="caution">
    <text evidence="1">The sequence shown here is derived from an EMBL/GenBank/DDBJ whole genome shotgun (WGS) entry which is preliminary data.</text>
</comment>
<accession>A0ABR4GFK8</accession>